<proteinExistence type="predicted"/>
<dbReference type="RefSeq" id="WP_158353525.1">
    <property type="nucleotide sequence ID" value="NZ_JAHQCX010000019.1"/>
</dbReference>
<dbReference type="EMBL" id="JAHQCX010000019">
    <property type="protein sequence ID" value="MBU9728459.1"/>
    <property type="molecule type" value="Genomic_DNA"/>
</dbReference>
<feature type="transmembrane region" description="Helical" evidence="2">
    <location>
        <begin position="206"/>
        <end position="225"/>
    </location>
</feature>
<keyword evidence="2" id="KW-1133">Transmembrane helix</keyword>
<reference evidence="4 5" key="1">
    <citation type="submission" date="2021-06" db="EMBL/GenBank/DDBJ databases">
        <title>Description of novel taxa of the family Lachnospiraceae.</title>
        <authorList>
            <person name="Chaplin A.V."/>
            <person name="Sokolova S.R."/>
            <person name="Pikina A.P."/>
            <person name="Korzhanova M."/>
            <person name="Belova V."/>
            <person name="Korostin D."/>
            <person name="Efimov B.A."/>
        </authorList>
    </citation>
    <scope>NUCLEOTIDE SEQUENCE [LARGE SCALE GENOMIC DNA]</scope>
    <source>
        <strain evidence="4 5">ASD4241</strain>
    </source>
</reference>
<feature type="domain" description="Zinc-ribbon" evidence="3">
    <location>
        <begin position="329"/>
        <end position="350"/>
    </location>
</feature>
<keyword evidence="2" id="KW-0812">Transmembrane</keyword>
<feature type="transmembrane region" description="Helical" evidence="2">
    <location>
        <begin position="48"/>
        <end position="69"/>
    </location>
</feature>
<feature type="region of interest" description="Disordered" evidence="1">
    <location>
        <begin position="298"/>
        <end position="319"/>
    </location>
</feature>
<evidence type="ECO:0000313" key="4">
    <source>
        <dbReference type="EMBL" id="MBU9728459.1"/>
    </source>
</evidence>
<keyword evidence="5" id="KW-1185">Reference proteome</keyword>
<sequence>MTAKEIFHKTMPFNIAKLALGGLTVLLSALLFAILMGIGWLFGEGGMIVTFIIWIFGTGFIRFVIMHYLGYLVKAGHIAVIAEAVTTGRIPDNQVAYGKAQVTKRFLTSNIYFAVDKLVSAAVKQIQKAVGKVGNALDFIPGMGAVTGLAQFFVSISLGYVDECCLGYTFYQKEQGAFKSAADGVVIYAQNWKPLLGSAAKTMLKVILLMVVVALGIFVPIGLLFKVLGWSPLAAFLLACLIAWVVKYALVDSYIMIQMMTVYMGVAPNTQITFDLYSKLCGLSAKFKELFQKGKEEPSQPSYAAAGTAPAPSPAAAPAPARAETKPVFCGQCGAKNEPGTKFCGSCGARM</sequence>
<name>A0ABS6KD73_9FIRM</name>
<gene>
    <name evidence="4" type="ORF">KTH90_20885</name>
</gene>
<feature type="transmembrane region" description="Helical" evidence="2">
    <location>
        <begin position="20"/>
        <end position="42"/>
    </location>
</feature>
<accession>A0ABS6KD73</accession>
<dbReference type="Proteomes" id="UP001314681">
    <property type="component" value="Unassembled WGS sequence"/>
</dbReference>
<feature type="transmembrane region" description="Helical" evidence="2">
    <location>
        <begin position="231"/>
        <end position="250"/>
    </location>
</feature>
<protein>
    <recommendedName>
        <fullName evidence="3">Zinc-ribbon domain-containing protein</fullName>
    </recommendedName>
</protein>
<keyword evidence="2" id="KW-0472">Membrane</keyword>
<evidence type="ECO:0000256" key="1">
    <source>
        <dbReference type="SAM" id="MobiDB-lite"/>
    </source>
</evidence>
<evidence type="ECO:0000313" key="5">
    <source>
        <dbReference type="Proteomes" id="UP001314681"/>
    </source>
</evidence>
<dbReference type="InterPro" id="IPR026870">
    <property type="entry name" value="Zinc_ribbon_dom"/>
</dbReference>
<comment type="caution">
    <text evidence="4">The sequence shown here is derived from an EMBL/GenBank/DDBJ whole genome shotgun (WGS) entry which is preliminary data.</text>
</comment>
<organism evidence="4 5">
    <name type="scientific">Diplocloster modestus</name>
    <dbReference type="NCBI Taxonomy" id="2850322"/>
    <lineage>
        <taxon>Bacteria</taxon>
        <taxon>Bacillati</taxon>
        <taxon>Bacillota</taxon>
        <taxon>Clostridia</taxon>
        <taxon>Lachnospirales</taxon>
        <taxon>Lachnospiraceae</taxon>
        <taxon>Diplocloster</taxon>
    </lineage>
</organism>
<evidence type="ECO:0000259" key="3">
    <source>
        <dbReference type="Pfam" id="PF13240"/>
    </source>
</evidence>
<evidence type="ECO:0000256" key="2">
    <source>
        <dbReference type="SAM" id="Phobius"/>
    </source>
</evidence>
<dbReference type="Pfam" id="PF13240">
    <property type="entry name" value="Zn_Ribbon_1"/>
    <property type="match status" value="1"/>
</dbReference>